<dbReference type="EMBL" id="BARS01009166">
    <property type="protein sequence ID" value="GAF70777.1"/>
    <property type="molecule type" value="Genomic_DNA"/>
</dbReference>
<organism evidence="1">
    <name type="scientific">marine sediment metagenome</name>
    <dbReference type="NCBI Taxonomy" id="412755"/>
    <lineage>
        <taxon>unclassified sequences</taxon>
        <taxon>metagenomes</taxon>
        <taxon>ecological metagenomes</taxon>
    </lineage>
</organism>
<name>X0S4C1_9ZZZZ</name>
<evidence type="ECO:0000313" key="1">
    <source>
        <dbReference type="EMBL" id="GAF70777.1"/>
    </source>
</evidence>
<comment type="caution">
    <text evidence="1">The sequence shown here is derived from an EMBL/GenBank/DDBJ whole genome shotgun (WGS) entry which is preliminary data.</text>
</comment>
<protein>
    <submittedName>
        <fullName evidence="1">Uncharacterized protein</fullName>
    </submittedName>
</protein>
<sequence>MDIKVDIKPEQINQAVSEAIINSVIGERLKEAIESELKRMSDRYDSPIRDVVRNMILGTLRDIISRDYKALIEAKVKESITDEMMSTIIDKAWKSFETKF</sequence>
<gene>
    <name evidence="1" type="ORF">S01H1_17294</name>
</gene>
<reference evidence="1" key="1">
    <citation type="journal article" date="2014" name="Front. Microbiol.">
        <title>High frequency of phylogenetically diverse reductive dehalogenase-homologous genes in deep subseafloor sedimentary metagenomes.</title>
        <authorList>
            <person name="Kawai M."/>
            <person name="Futagami T."/>
            <person name="Toyoda A."/>
            <person name="Takaki Y."/>
            <person name="Nishi S."/>
            <person name="Hori S."/>
            <person name="Arai W."/>
            <person name="Tsubouchi T."/>
            <person name="Morono Y."/>
            <person name="Uchiyama I."/>
            <person name="Ito T."/>
            <person name="Fujiyama A."/>
            <person name="Inagaki F."/>
            <person name="Takami H."/>
        </authorList>
    </citation>
    <scope>NUCLEOTIDE SEQUENCE</scope>
    <source>
        <strain evidence="1">Expedition CK06-06</strain>
    </source>
</reference>
<accession>X0S4C1</accession>
<dbReference type="AlphaFoldDB" id="X0S4C1"/>
<proteinExistence type="predicted"/>